<feature type="transmembrane region" description="Helical" evidence="1">
    <location>
        <begin position="350"/>
        <end position="376"/>
    </location>
</feature>
<keyword evidence="4" id="KW-1185">Reference proteome</keyword>
<dbReference type="InterPro" id="IPR057066">
    <property type="entry name" value="Ig_ILCR1"/>
</dbReference>
<dbReference type="AlphaFoldDB" id="A0A8J4Y4Y6"/>
<evidence type="ECO:0000313" key="4">
    <source>
        <dbReference type="Proteomes" id="UP000770661"/>
    </source>
</evidence>
<proteinExistence type="predicted"/>
<protein>
    <recommendedName>
        <fullName evidence="2">ILCR1 Ig-like domain-containing protein</fullName>
    </recommendedName>
</protein>
<keyword evidence="1" id="KW-0812">Transmembrane</keyword>
<reference evidence="3" key="1">
    <citation type="submission" date="2020-07" db="EMBL/GenBank/DDBJ databases">
        <title>The High-quality genome of the commercially important snow crab, Chionoecetes opilio.</title>
        <authorList>
            <person name="Jeong J.-H."/>
            <person name="Ryu S."/>
        </authorList>
    </citation>
    <scope>NUCLEOTIDE SEQUENCE</scope>
    <source>
        <strain evidence="3">MADBK_172401_WGS</strain>
        <tissue evidence="3">Digestive gland</tissue>
    </source>
</reference>
<accession>A0A8J4Y4Y6</accession>
<dbReference type="Pfam" id="PF23608">
    <property type="entry name" value="Ig_ILCR1"/>
    <property type="match status" value="1"/>
</dbReference>
<comment type="caution">
    <text evidence="3">The sequence shown here is derived from an EMBL/GenBank/DDBJ whole genome shotgun (WGS) entry which is preliminary data.</text>
</comment>
<keyword evidence="1" id="KW-0472">Membrane</keyword>
<keyword evidence="1" id="KW-1133">Transmembrane helix</keyword>
<dbReference type="OrthoDB" id="6379318at2759"/>
<feature type="domain" description="ILCR1 Ig-like" evidence="2">
    <location>
        <begin position="220"/>
        <end position="310"/>
    </location>
</feature>
<sequence length="577" mass="64657">MEGRGRKEGRTVLRHNFRIPMNPEWLQRTFTPRRRYRRHQNPLARPHQGVATLSTMDLVLQDFGQEQGKPDEVLEGRFTEGFTSIYAGLEDEGRGGEREWRCVCCDCFDYKLDYQEDKAVLNFTYSVYAGCDAACSAVNVQLYRDTVNGSPQLCRSDNARSLMEAQLIGRDKNITQGPISYSNVDTGCYYMVVKPHVSPVPLHSHYLWAKAAINVTIMANWTTYYSLESNPDERSLTVRWTQSQAYNFKNYSISLHHHPSLRIKCTGHALYPNMSTIAVSGQHTLLKQPIYTFHNLKSGWYCARVTPYDDRCPLDGCPPLSSPPVQLTDPLLRSCQAGEGDGGACGGSGALGLILLVVGCVVGAVVTGITVAWGILRSWPSRTHMWNSATHYSSVPIRPALKTPALAARRQVVLLVWTSQGLHGPDFAPIIAAFKTLLRTYAHCEVYDYLDLASLPEKQQLHLLASPTTWLDSILAQHSIKVILVATEGAWQRQMEWQQCVAGPQKDPQASPHQAHDTMLYPYLLRRLHDQPDLAEDYSRLFHVSYVSPLSLPPPHTLYAESCWQVLRGEPQCGGAG</sequence>
<evidence type="ECO:0000259" key="2">
    <source>
        <dbReference type="Pfam" id="PF23608"/>
    </source>
</evidence>
<dbReference type="Proteomes" id="UP000770661">
    <property type="component" value="Unassembled WGS sequence"/>
</dbReference>
<evidence type="ECO:0000256" key="1">
    <source>
        <dbReference type="SAM" id="Phobius"/>
    </source>
</evidence>
<dbReference type="EMBL" id="JACEEZ010018518">
    <property type="protein sequence ID" value="KAG0716831.1"/>
    <property type="molecule type" value="Genomic_DNA"/>
</dbReference>
<name>A0A8J4Y4Y6_CHIOP</name>
<evidence type="ECO:0000313" key="3">
    <source>
        <dbReference type="EMBL" id="KAG0716831.1"/>
    </source>
</evidence>
<organism evidence="3 4">
    <name type="scientific">Chionoecetes opilio</name>
    <name type="common">Atlantic snow crab</name>
    <name type="synonym">Cancer opilio</name>
    <dbReference type="NCBI Taxonomy" id="41210"/>
    <lineage>
        <taxon>Eukaryota</taxon>
        <taxon>Metazoa</taxon>
        <taxon>Ecdysozoa</taxon>
        <taxon>Arthropoda</taxon>
        <taxon>Crustacea</taxon>
        <taxon>Multicrustacea</taxon>
        <taxon>Malacostraca</taxon>
        <taxon>Eumalacostraca</taxon>
        <taxon>Eucarida</taxon>
        <taxon>Decapoda</taxon>
        <taxon>Pleocyemata</taxon>
        <taxon>Brachyura</taxon>
        <taxon>Eubrachyura</taxon>
        <taxon>Majoidea</taxon>
        <taxon>Majidae</taxon>
        <taxon>Chionoecetes</taxon>
    </lineage>
</organism>
<gene>
    <name evidence="3" type="ORF">GWK47_008712</name>
</gene>